<proteinExistence type="predicted"/>
<evidence type="ECO:0000313" key="3">
    <source>
        <dbReference type="Proteomes" id="UP000026922"/>
    </source>
</evidence>
<dbReference type="Pfam" id="PF13340">
    <property type="entry name" value="DUF4096"/>
    <property type="match status" value="1"/>
</dbReference>
<dbReference type="InterPro" id="IPR025161">
    <property type="entry name" value="IS402-like_dom"/>
</dbReference>
<comment type="caution">
    <text evidence="2">The sequence shown here is derived from an EMBL/GenBank/DDBJ whole genome shotgun (WGS) entry which is preliminary data.</text>
</comment>
<accession>A0A061JGH9</accession>
<gene>
    <name evidence="2" type="ORF">K737_300428</name>
</gene>
<evidence type="ECO:0000313" key="2">
    <source>
        <dbReference type="EMBL" id="ETZ05140.1"/>
    </source>
</evidence>
<dbReference type="PANTHER" id="PTHR30007:SF0">
    <property type="entry name" value="TRANSPOSASE"/>
    <property type="match status" value="1"/>
</dbReference>
<dbReference type="RefSeq" id="WP_024161381.1">
    <property type="nucleotide sequence ID" value="NZ_ARPM03000109.1"/>
</dbReference>
<dbReference type="Proteomes" id="UP000026922">
    <property type="component" value="Unassembled WGS sequence"/>
</dbReference>
<sequence>MIKHHFDSGNKSKYNKKEGVNAVVYIIKSGCQWRMLPKDFPPYSTVHSFYRRCRIKGVWEKVMHELVKTSRIKYERSENPSYSIIHKVLKPQESQKK</sequence>
<name>A0A061JGH9_9PROT</name>
<dbReference type="EMBL" id="ARPM03000109">
    <property type="protein sequence ID" value="ETZ05140.1"/>
    <property type="molecule type" value="Genomic_DNA"/>
</dbReference>
<reference evidence="2 3" key="1">
    <citation type="journal article" date="2013" name="Genome Announc.">
        <title>Draft Genome Sequence of Holospora undulata Strain HU1, a Micronucleus-Specific Symbiont of the Ciliate Paramecium caudatum.</title>
        <authorList>
            <person name="Dohra H."/>
            <person name="Suzuki H."/>
            <person name="Suzuki T."/>
            <person name="Tanaka K."/>
            <person name="Fujishima M."/>
        </authorList>
    </citation>
    <scope>NUCLEOTIDE SEQUENCE [LARGE SCALE GENOMIC DNA]</scope>
    <source>
        <strain evidence="2 3">HU1</strain>
    </source>
</reference>
<organism evidence="2 3">
    <name type="scientific">Holospora undulata HU1</name>
    <dbReference type="NCBI Taxonomy" id="1321371"/>
    <lineage>
        <taxon>Bacteria</taxon>
        <taxon>Pseudomonadati</taxon>
        <taxon>Pseudomonadota</taxon>
        <taxon>Alphaproteobacteria</taxon>
        <taxon>Holosporales</taxon>
        <taxon>Holosporaceae</taxon>
        <taxon>Holospora</taxon>
    </lineage>
</organism>
<feature type="domain" description="Insertion element IS402-like" evidence="1">
    <location>
        <begin position="7"/>
        <end position="63"/>
    </location>
</feature>
<keyword evidence="3" id="KW-1185">Reference proteome</keyword>
<dbReference type="AlphaFoldDB" id="A0A061JGH9"/>
<dbReference type="PANTHER" id="PTHR30007">
    <property type="entry name" value="PHP DOMAIN PROTEIN"/>
    <property type="match status" value="1"/>
</dbReference>
<protein>
    <submittedName>
        <fullName evidence="2">Transposase</fullName>
    </submittedName>
</protein>
<evidence type="ECO:0000259" key="1">
    <source>
        <dbReference type="Pfam" id="PF13340"/>
    </source>
</evidence>